<sequence length="93" mass="11005">MGLETTMWNMIMDKSVELDQETKAIVKRILMRSLFKAKRDYRHAKKEKLEVIYDEDKELNPVERCFNMKCKAELFNFIPLVPAKDDKDAARGH</sequence>
<name>A0A2G5SBL8_9PELO</name>
<dbReference type="EMBL" id="PDUG01000025">
    <property type="protein sequence ID" value="PIC12312.1"/>
    <property type="molecule type" value="Genomic_DNA"/>
</dbReference>
<dbReference type="Proteomes" id="UP000230233">
    <property type="component" value="Unassembled WGS sequence"/>
</dbReference>
<comment type="caution">
    <text evidence="1">The sequence shown here is derived from an EMBL/GenBank/DDBJ whole genome shotgun (WGS) entry which is preliminary data.</text>
</comment>
<protein>
    <submittedName>
        <fullName evidence="1">Uncharacterized protein</fullName>
    </submittedName>
</protein>
<organism evidence="1 2">
    <name type="scientific">Caenorhabditis nigoni</name>
    <dbReference type="NCBI Taxonomy" id="1611254"/>
    <lineage>
        <taxon>Eukaryota</taxon>
        <taxon>Metazoa</taxon>
        <taxon>Ecdysozoa</taxon>
        <taxon>Nematoda</taxon>
        <taxon>Chromadorea</taxon>
        <taxon>Rhabditida</taxon>
        <taxon>Rhabditina</taxon>
        <taxon>Rhabditomorpha</taxon>
        <taxon>Rhabditoidea</taxon>
        <taxon>Rhabditidae</taxon>
        <taxon>Peloderinae</taxon>
        <taxon>Caenorhabditis</taxon>
    </lineage>
</organism>
<evidence type="ECO:0000313" key="2">
    <source>
        <dbReference type="Proteomes" id="UP000230233"/>
    </source>
</evidence>
<dbReference type="AlphaFoldDB" id="A0A2G5SBL8"/>
<accession>A0A2G5SBL8</accession>
<evidence type="ECO:0000313" key="1">
    <source>
        <dbReference type="EMBL" id="PIC12312.1"/>
    </source>
</evidence>
<reference evidence="2" key="1">
    <citation type="submission" date="2017-10" db="EMBL/GenBank/DDBJ databases">
        <title>Rapid genome shrinkage in a self-fertile nematode reveals novel sperm competition proteins.</title>
        <authorList>
            <person name="Yin D."/>
            <person name="Schwarz E.M."/>
            <person name="Thomas C.G."/>
            <person name="Felde R.L."/>
            <person name="Korf I.F."/>
            <person name="Cutter A.D."/>
            <person name="Schartner C.M."/>
            <person name="Ralston E.J."/>
            <person name="Meyer B.J."/>
            <person name="Haag E.S."/>
        </authorList>
    </citation>
    <scope>NUCLEOTIDE SEQUENCE [LARGE SCALE GENOMIC DNA]</scope>
    <source>
        <strain evidence="2">JU1422</strain>
    </source>
</reference>
<keyword evidence="2" id="KW-1185">Reference proteome</keyword>
<proteinExistence type="predicted"/>
<gene>
    <name evidence="1" type="ORF">B9Z55_028539</name>
</gene>